<dbReference type="PANTHER" id="PTHR46390">
    <property type="entry name" value="MANNOSE-1-PHOSPHATE GUANYLYLTRANSFERASE"/>
    <property type="match status" value="1"/>
</dbReference>
<dbReference type="EMBL" id="CP135076">
    <property type="protein sequence ID" value="WNO55219.1"/>
    <property type="molecule type" value="Genomic_DNA"/>
</dbReference>
<organism evidence="3 4">
    <name type="scientific">Stakelama saccharophila</name>
    <dbReference type="NCBI Taxonomy" id="3075605"/>
    <lineage>
        <taxon>Bacteria</taxon>
        <taxon>Pseudomonadati</taxon>
        <taxon>Pseudomonadota</taxon>
        <taxon>Alphaproteobacteria</taxon>
        <taxon>Sphingomonadales</taxon>
        <taxon>Sphingomonadaceae</taxon>
        <taxon>Stakelama</taxon>
    </lineage>
</organism>
<feature type="domain" description="Nucleotidyl transferase" evidence="1">
    <location>
        <begin position="6"/>
        <end position="265"/>
    </location>
</feature>
<sequence>MSRPELPKQFLALTDERTMLQLTVQRVSTWPGFAAPLIVASSEHVQLVDAQLAEIGFGESKTVLEPVARNTAPAIALAAIEAENDTCMLVMPSDHVIGDVESFHKAIRSALPLAEEGWLITFGIAPEGPETGYGYIKIGSTLADGVCEADQFIEKPKLERARAMLAEGGYAWNGGIFLFRADAYLAALESNAPAISRAMREAMAGARREHWHIYPAAAAFRRSPADSIDCAVMEVASQVAVAPVNMKWSDVGSWDALYEVTPQDAAGNVLVGEVTALESRNCLVRAKGMRIAMMGVSDLTIVASGSDILILPRGRGQEIKRLVRRGSS</sequence>
<reference evidence="3 4" key="1">
    <citation type="submission" date="2023-09" db="EMBL/GenBank/DDBJ databases">
        <authorList>
            <person name="Rey-Velasco X."/>
        </authorList>
    </citation>
    <scope>NUCLEOTIDE SEQUENCE [LARGE SCALE GENOMIC DNA]</scope>
    <source>
        <strain evidence="3 4">W311</strain>
    </source>
</reference>
<dbReference type="Gene3D" id="3.90.550.10">
    <property type="entry name" value="Spore Coat Polysaccharide Biosynthesis Protein SpsA, Chain A"/>
    <property type="match status" value="1"/>
</dbReference>
<dbReference type="RefSeq" id="WP_313918562.1">
    <property type="nucleotide sequence ID" value="NZ_CP135076.1"/>
</dbReference>
<dbReference type="Pfam" id="PF00483">
    <property type="entry name" value="NTP_transferase"/>
    <property type="match status" value="1"/>
</dbReference>
<proteinExistence type="predicted"/>
<keyword evidence="4" id="KW-1185">Reference proteome</keyword>
<dbReference type="SUPFAM" id="SSF159283">
    <property type="entry name" value="Guanosine diphospho-D-mannose pyrophosphorylase/mannose-6-phosphate isomerase linker domain"/>
    <property type="match status" value="1"/>
</dbReference>
<dbReference type="InterPro" id="IPR005835">
    <property type="entry name" value="NTP_transferase_dom"/>
</dbReference>
<gene>
    <name evidence="3" type="ORF">RPR59_00545</name>
</gene>
<dbReference type="InterPro" id="IPR049577">
    <property type="entry name" value="GMPP_N"/>
</dbReference>
<dbReference type="PANTHER" id="PTHR46390:SF1">
    <property type="entry name" value="MANNOSE-1-PHOSPHATE GUANYLYLTRANSFERASE"/>
    <property type="match status" value="1"/>
</dbReference>
<dbReference type="CDD" id="cd02509">
    <property type="entry name" value="GDP-M1P_Guanylyltransferase"/>
    <property type="match status" value="1"/>
</dbReference>
<dbReference type="InterPro" id="IPR051161">
    <property type="entry name" value="Mannose-6P_isomerase_type2"/>
</dbReference>
<feature type="domain" description="MannoseP isomerase/GMP-like beta-helix" evidence="2">
    <location>
        <begin position="272"/>
        <end position="325"/>
    </location>
</feature>
<dbReference type="Pfam" id="PF22640">
    <property type="entry name" value="ManC_GMP_beta-helix"/>
    <property type="match status" value="1"/>
</dbReference>
<dbReference type="Proteomes" id="UP001302249">
    <property type="component" value="Chromosome"/>
</dbReference>
<dbReference type="InterPro" id="IPR054566">
    <property type="entry name" value="ManC/GMP-like_b-helix"/>
</dbReference>
<dbReference type="SUPFAM" id="SSF53448">
    <property type="entry name" value="Nucleotide-diphospho-sugar transferases"/>
    <property type="match status" value="1"/>
</dbReference>
<evidence type="ECO:0000313" key="4">
    <source>
        <dbReference type="Proteomes" id="UP001302249"/>
    </source>
</evidence>
<evidence type="ECO:0000259" key="1">
    <source>
        <dbReference type="Pfam" id="PF00483"/>
    </source>
</evidence>
<evidence type="ECO:0000313" key="3">
    <source>
        <dbReference type="EMBL" id="WNO55219.1"/>
    </source>
</evidence>
<name>A0ABZ0BD36_9SPHN</name>
<dbReference type="InterPro" id="IPR029044">
    <property type="entry name" value="Nucleotide-diphossugar_trans"/>
</dbReference>
<accession>A0ABZ0BD36</accession>
<protein>
    <submittedName>
        <fullName evidence="3">Sugar phosphate nucleotidyltransferase</fullName>
    </submittedName>
</protein>
<evidence type="ECO:0000259" key="2">
    <source>
        <dbReference type="Pfam" id="PF22640"/>
    </source>
</evidence>